<dbReference type="InterPro" id="IPR017853">
    <property type="entry name" value="GH"/>
</dbReference>
<dbReference type="InterPro" id="IPR050386">
    <property type="entry name" value="Glycosyl_hydrolase_5"/>
</dbReference>
<evidence type="ECO:0000256" key="3">
    <source>
        <dbReference type="ARBA" id="ARBA00023295"/>
    </source>
</evidence>
<dbReference type="GO" id="GO:0009986">
    <property type="term" value="C:cell surface"/>
    <property type="evidence" value="ECO:0007669"/>
    <property type="project" value="TreeGrafter"/>
</dbReference>
<keyword evidence="2 4" id="KW-0378">Hydrolase</keyword>
<dbReference type="PANTHER" id="PTHR31297">
    <property type="entry name" value="GLUCAN ENDO-1,6-BETA-GLUCOSIDASE B"/>
    <property type="match status" value="1"/>
</dbReference>
<organism evidence="7 8">
    <name type="scientific">Mesorhizobium plurifarium</name>
    <dbReference type="NCBI Taxonomy" id="69974"/>
    <lineage>
        <taxon>Bacteria</taxon>
        <taxon>Pseudomonadati</taxon>
        <taxon>Pseudomonadota</taxon>
        <taxon>Alphaproteobacteria</taxon>
        <taxon>Hyphomicrobiales</taxon>
        <taxon>Phyllobacteriaceae</taxon>
        <taxon>Mesorhizobium</taxon>
    </lineage>
</organism>
<evidence type="ECO:0000256" key="4">
    <source>
        <dbReference type="RuleBase" id="RU361153"/>
    </source>
</evidence>
<dbReference type="SUPFAM" id="SSF51445">
    <property type="entry name" value="(Trans)glycosidases"/>
    <property type="match status" value="1"/>
</dbReference>
<evidence type="ECO:0000313" key="7">
    <source>
        <dbReference type="EMBL" id="CDX27773.1"/>
    </source>
</evidence>
<dbReference type="EMBL" id="CCMZ01000067">
    <property type="protein sequence ID" value="CDX27773.1"/>
    <property type="molecule type" value="Genomic_DNA"/>
</dbReference>
<dbReference type="GO" id="GO:0005576">
    <property type="term" value="C:extracellular region"/>
    <property type="evidence" value="ECO:0007669"/>
    <property type="project" value="TreeGrafter"/>
</dbReference>
<proteinExistence type="inferred from homology"/>
<evidence type="ECO:0000256" key="2">
    <source>
        <dbReference type="ARBA" id="ARBA00022801"/>
    </source>
</evidence>
<keyword evidence="8" id="KW-1185">Reference proteome</keyword>
<keyword evidence="3 4" id="KW-0326">Glycosidase</keyword>
<comment type="similarity">
    <text evidence="4">Belongs to the glycosyl hydrolase 5 (cellulase A) family.</text>
</comment>
<feature type="domain" description="Glycoside hydrolase family 5" evidence="6">
    <location>
        <begin position="80"/>
        <end position="401"/>
    </location>
</feature>
<dbReference type="PROSITE" id="PS51318">
    <property type="entry name" value="TAT"/>
    <property type="match status" value="1"/>
</dbReference>
<evidence type="ECO:0000313" key="8">
    <source>
        <dbReference type="Proteomes" id="UP000045285"/>
    </source>
</evidence>
<dbReference type="PANTHER" id="PTHR31297:SF17">
    <property type="entry name" value="ENDOGLUCANASE"/>
    <property type="match status" value="1"/>
</dbReference>
<dbReference type="Gene3D" id="3.20.20.80">
    <property type="entry name" value="Glycosidases"/>
    <property type="match status" value="1"/>
</dbReference>
<dbReference type="InterPro" id="IPR006311">
    <property type="entry name" value="TAT_signal"/>
</dbReference>
<dbReference type="GO" id="GO:0008422">
    <property type="term" value="F:beta-glucosidase activity"/>
    <property type="evidence" value="ECO:0007669"/>
    <property type="project" value="TreeGrafter"/>
</dbReference>
<dbReference type="GO" id="GO:0009251">
    <property type="term" value="P:glucan catabolic process"/>
    <property type="evidence" value="ECO:0007669"/>
    <property type="project" value="TreeGrafter"/>
</dbReference>
<feature type="chain" id="PRO_5001854796" evidence="5">
    <location>
        <begin position="30"/>
        <end position="430"/>
    </location>
</feature>
<keyword evidence="1 5" id="KW-0732">Signal</keyword>
<dbReference type="AlphaFoldDB" id="A0A090ECE8"/>
<evidence type="ECO:0000256" key="1">
    <source>
        <dbReference type="ARBA" id="ARBA00022729"/>
    </source>
</evidence>
<feature type="signal peptide" evidence="5">
    <location>
        <begin position="1"/>
        <end position="29"/>
    </location>
</feature>
<name>A0A090ECE8_MESPL</name>
<evidence type="ECO:0000256" key="5">
    <source>
        <dbReference type="SAM" id="SignalP"/>
    </source>
</evidence>
<dbReference type="STRING" id="69974.MPLDJ20_110245"/>
<dbReference type="Proteomes" id="UP000045285">
    <property type="component" value="Unassembled WGS sequence"/>
</dbReference>
<evidence type="ECO:0000259" key="6">
    <source>
        <dbReference type="Pfam" id="PF00150"/>
    </source>
</evidence>
<sequence>MHDWARMTGWSRRRILGAALAAAASPLTAAVLPPISQANAATGEWPFRRGVNTWPWFALTREYPAPRTDYDWPPFQSQRPVPTQADLARLRASGLDFIRLPVDPGPFLAADAGRRAELMDMLDAAVDAARAAGLGVIVNVQANGATHYWNPERLYSSTAAPEFESYRALVSEIAERLQGKTSGMVALEPVNEPPQDCSSEAWPAVQASLLTAARVLGPSVPLVVTGGCGSMVRGLTALDPAPLTDFEPILFTFHFYEPYLFSHQGAPWMREPIYRALNNVPWPASAGTLERTLASVRARMAQDSERSEEAKKAAYEETEKVLKVYFDAEPDRRFIDGYLKQVSDWAETHGIARERVIMGEFGALRTDARYTAAPNPDRARYVADVRQSAEAAGFPWAFWDLFDGMGMMDDTTRALDPAMVEALGLRMPPT</sequence>
<protein>
    <submittedName>
        <fullName evidence="7">Glycoside hydrolase family 5</fullName>
    </submittedName>
</protein>
<dbReference type="Pfam" id="PF00150">
    <property type="entry name" value="Cellulase"/>
    <property type="match status" value="1"/>
</dbReference>
<reference evidence="8" key="1">
    <citation type="submission" date="2014-08" db="EMBL/GenBank/DDBJ databases">
        <authorList>
            <person name="Moulin L."/>
        </authorList>
    </citation>
    <scope>NUCLEOTIDE SEQUENCE [LARGE SCALE GENOMIC DNA]</scope>
</reference>
<accession>A0A090ECE8</accession>
<dbReference type="InterPro" id="IPR001547">
    <property type="entry name" value="Glyco_hydro_5"/>
</dbReference>
<gene>
    <name evidence="7" type="ORF">MPL3356_70229</name>
</gene>